<name>A0A328CB32_9DELT</name>
<protein>
    <recommendedName>
        <fullName evidence="3">Winged helix-turn-helix domain-containing protein</fullName>
    </recommendedName>
</protein>
<reference evidence="1 2" key="1">
    <citation type="submission" date="2018-05" db="EMBL/GenBank/DDBJ databases">
        <title>Lujinxingia marina gen. nov. sp. nov., a new facultative anaerobic member of the class Deltaproteobacteria, and proposal of Lujinxingaceae fam. nov.</title>
        <authorList>
            <person name="Li C.-M."/>
        </authorList>
    </citation>
    <scope>NUCLEOTIDE SEQUENCE [LARGE SCALE GENOMIC DNA]</scope>
    <source>
        <strain evidence="1 2">B210</strain>
    </source>
</reference>
<organism evidence="1 2">
    <name type="scientific">Lujinxingia litoralis</name>
    <dbReference type="NCBI Taxonomy" id="2211119"/>
    <lineage>
        <taxon>Bacteria</taxon>
        <taxon>Deltaproteobacteria</taxon>
        <taxon>Bradymonadales</taxon>
        <taxon>Lujinxingiaceae</taxon>
        <taxon>Lujinxingia</taxon>
    </lineage>
</organism>
<dbReference type="Proteomes" id="UP000249169">
    <property type="component" value="Unassembled WGS sequence"/>
</dbReference>
<dbReference type="PANTHER" id="PTHR30528">
    <property type="entry name" value="CYTOPLASMIC PROTEIN"/>
    <property type="match status" value="1"/>
</dbReference>
<dbReference type="PANTHER" id="PTHR30528:SF0">
    <property type="entry name" value="CYTOPLASMIC PROTEIN"/>
    <property type="match status" value="1"/>
</dbReference>
<accession>A0A328CB32</accession>
<evidence type="ECO:0000313" key="2">
    <source>
        <dbReference type="Proteomes" id="UP000249169"/>
    </source>
</evidence>
<sequence>MTSELRHLALAHQGLTSPGTFGTGESGALRAMEHLGYVQIDTLAVVERAHHHVLWSRVPGYEQDHLNQLVSKGQIFDYWFHAASYLPMRDYRFALRRMTTIRQGENRYYKNLDTPLMREILARVRAEGPTRARDFERRAASSGKAWGGRPVRAALDTLFMMGELMICRRDGMEKVYELSERMLPEGLDLSVPTLPDVAAYLFKTTRRAHGVFTWKQLLHLQKGKAMREAMRAILDAHLDAGEVEEVVLNDGSSVYVDLKAQERARSLESAFKPEPALQILSPFDNAVIHRDRLSSLFGFDYRLESYVTASKRQFGYFCLPVLFGDAFVARIDAKAHRAEGRLEVLSVHLEDVAFERERFFVALNDELRRFATFNGCSTLDVRVVEEARRG</sequence>
<evidence type="ECO:0000313" key="1">
    <source>
        <dbReference type="EMBL" id="RAL22983.1"/>
    </source>
</evidence>
<keyword evidence="2" id="KW-1185">Reference proteome</keyword>
<gene>
    <name evidence="1" type="ORF">DL240_08820</name>
</gene>
<evidence type="ECO:0008006" key="3">
    <source>
        <dbReference type="Google" id="ProtNLM"/>
    </source>
</evidence>
<dbReference type="Pfam" id="PF06224">
    <property type="entry name" value="AlkZ-like"/>
    <property type="match status" value="1"/>
</dbReference>
<dbReference type="InterPro" id="IPR009351">
    <property type="entry name" value="AlkZ-like"/>
</dbReference>
<comment type="caution">
    <text evidence="1">The sequence shown here is derived from an EMBL/GenBank/DDBJ whole genome shotgun (WGS) entry which is preliminary data.</text>
</comment>
<dbReference type="EMBL" id="QHKO01000003">
    <property type="protein sequence ID" value="RAL22983.1"/>
    <property type="molecule type" value="Genomic_DNA"/>
</dbReference>
<proteinExistence type="predicted"/>
<dbReference type="RefSeq" id="WP_111729511.1">
    <property type="nucleotide sequence ID" value="NZ_QHKO01000003.1"/>
</dbReference>
<dbReference type="AlphaFoldDB" id="A0A328CB32"/>
<dbReference type="OrthoDB" id="9787207at2"/>